<comment type="caution">
    <text evidence="2">The sequence shown here is derived from an EMBL/GenBank/DDBJ whole genome shotgun (WGS) entry which is preliminary data.</text>
</comment>
<reference evidence="2 3" key="1">
    <citation type="submission" date="2019-03" db="EMBL/GenBank/DDBJ databases">
        <title>Genomic Encyclopedia of Archaeal and Bacterial Type Strains, Phase II (KMG-II): from individual species to whole genera.</title>
        <authorList>
            <person name="Goeker M."/>
        </authorList>
    </citation>
    <scope>NUCLEOTIDE SEQUENCE [LARGE SCALE GENOMIC DNA]</scope>
    <source>
        <strain evidence="2 3">DSM 19034</strain>
    </source>
</reference>
<protein>
    <submittedName>
        <fullName evidence="2">Uncharacterized protein DUF3592</fullName>
    </submittedName>
</protein>
<gene>
    <name evidence="2" type="ORF">CLV32_2379</name>
</gene>
<feature type="transmembrane region" description="Helical" evidence="1">
    <location>
        <begin position="108"/>
        <end position="130"/>
    </location>
</feature>
<keyword evidence="3" id="KW-1185">Reference proteome</keyword>
<sequence length="131" mass="14299">MESNNLLIGLVVSVSFLAVGLLMILKRKKYEANGSKVSAIISDLSLQYSSGKPLYYPTVKFTTVEGVEVTKKHSSGSYPSLYTKNENITVIYLKGDNTNFIIGSKKSVIVEMVVVLIGLGGIMFCLWGLIN</sequence>
<accession>A0A4R6IHU4</accession>
<name>A0A4R6IHU4_9SPHI</name>
<evidence type="ECO:0000313" key="3">
    <source>
        <dbReference type="Proteomes" id="UP000295499"/>
    </source>
</evidence>
<dbReference type="EMBL" id="SNWM01000003">
    <property type="protein sequence ID" value="TDO21275.1"/>
    <property type="molecule type" value="Genomic_DNA"/>
</dbReference>
<organism evidence="2 3">
    <name type="scientific">Pedobacter duraquae</name>
    <dbReference type="NCBI Taxonomy" id="425511"/>
    <lineage>
        <taxon>Bacteria</taxon>
        <taxon>Pseudomonadati</taxon>
        <taxon>Bacteroidota</taxon>
        <taxon>Sphingobacteriia</taxon>
        <taxon>Sphingobacteriales</taxon>
        <taxon>Sphingobacteriaceae</taxon>
        <taxon>Pedobacter</taxon>
    </lineage>
</organism>
<feature type="transmembrane region" description="Helical" evidence="1">
    <location>
        <begin position="6"/>
        <end position="25"/>
    </location>
</feature>
<dbReference type="OrthoDB" id="681001at2"/>
<dbReference type="Proteomes" id="UP000295499">
    <property type="component" value="Unassembled WGS sequence"/>
</dbReference>
<keyword evidence="1" id="KW-1133">Transmembrane helix</keyword>
<evidence type="ECO:0000313" key="2">
    <source>
        <dbReference type="EMBL" id="TDO21275.1"/>
    </source>
</evidence>
<proteinExistence type="predicted"/>
<evidence type="ECO:0000256" key="1">
    <source>
        <dbReference type="SAM" id="Phobius"/>
    </source>
</evidence>
<keyword evidence="1" id="KW-0472">Membrane</keyword>
<dbReference type="AlphaFoldDB" id="A0A4R6IHU4"/>
<dbReference type="RefSeq" id="WP_133555649.1">
    <property type="nucleotide sequence ID" value="NZ_SNWM01000003.1"/>
</dbReference>
<keyword evidence="1" id="KW-0812">Transmembrane</keyword>